<proteinExistence type="predicted"/>
<gene>
    <name evidence="2" type="ORF">PY650_26395</name>
</gene>
<keyword evidence="1" id="KW-1133">Transmembrane helix</keyword>
<evidence type="ECO:0000313" key="3">
    <source>
        <dbReference type="Proteomes" id="UP001172630"/>
    </source>
</evidence>
<keyword evidence="3" id="KW-1185">Reference proteome</keyword>
<reference evidence="2" key="1">
    <citation type="submission" date="2023-06" db="EMBL/GenBank/DDBJ databases">
        <title>Phylogenetic Diversity of Rhizobium strains.</title>
        <authorList>
            <person name="Moura F.T."/>
            <person name="Helene L.C.F."/>
            <person name="Hungria M."/>
        </authorList>
    </citation>
    <scope>NUCLEOTIDE SEQUENCE</scope>
    <source>
        <strain evidence="2">CCGE524</strain>
    </source>
</reference>
<name>A0ABT7KKL2_9HYPH</name>
<comment type="caution">
    <text evidence="2">The sequence shown here is derived from an EMBL/GenBank/DDBJ whole genome shotgun (WGS) entry which is preliminary data.</text>
</comment>
<protein>
    <submittedName>
        <fullName evidence="2">Uncharacterized protein</fullName>
    </submittedName>
</protein>
<organism evidence="2 3">
    <name type="scientific">Rhizobium calliandrae</name>
    <dbReference type="NCBI Taxonomy" id="1312182"/>
    <lineage>
        <taxon>Bacteria</taxon>
        <taxon>Pseudomonadati</taxon>
        <taxon>Pseudomonadota</taxon>
        <taxon>Alphaproteobacteria</taxon>
        <taxon>Hyphomicrobiales</taxon>
        <taxon>Rhizobiaceae</taxon>
        <taxon>Rhizobium/Agrobacterium group</taxon>
        <taxon>Rhizobium</taxon>
    </lineage>
</organism>
<evidence type="ECO:0000256" key="1">
    <source>
        <dbReference type="SAM" id="Phobius"/>
    </source>
</evidence>
<accession>A0ABT7KKL2</accession>
<keyword evidence="1" id="KW-0472">Membrane</keyword>
<keyword evidence="1" id="KW-0812">Transmembrane</keyword>
<dbReference type="RefSeq" id="WP_285882542.1">
    <property type="nucleotide sequence ID" value="NZ_JARFYN010000044.1"/>
</dbReference>
<dbReference type="Proteomes" id="UP001172630">
    <property type="component" value="Unassembled WGS sequence"/>
</dbReference>
<evidence type="ECO:0000313" key="2">
    <source>
        <dbReference type="EMBL" id="MDL2409102.1"/>
    </source>
</evidence>
<feature type="transmembrane region" description="Helical" evidence="1">
    <location>
        <begin position="44"/>
        <end position="64"/>
    </location>
</feature>
<feature type="transmembrane region" description="Helical" evidence="1">
    <location>
        <begin position="12"/>
        <end position="32"/>
    </location>
</feature>
<dbReference type="EMBL" id="JARFYN010000044">
    <property type="protein sequence ID" value="MDL2409102.1"/>
    <property type="molecule type" value="Genomic_DNA"/>
</dbReference>
<sequence>MTGHVSGFGRHLFGLLLATIAAMVIFAIWEYGLDYLDGTPFEELQYVIFGMVAIGVLSGLNSVMSKLMR</sequence>